<dbReference type="STRING" id="1085623.GNIT_1428"/>
<evidence type="ECO:0000313" key="2">
    <source>
        <dbReference type="Proteomes" id="UP000009282"/>
    </source>
</evidence>
<dbReference type="AlphaFoldDB" id="G4QL76"/>
<proteinExistence type="predicted"/>
<dbReference type="HOGENOM" id="CLU_3310435_0_0_6"/>
<keyword evidence="2" id="KW-1185">Reference proteome</keyword>
<accession>G4QL76</accession>
<name>G4QL76_GLANF</name>
<evidence type="ECO:0000313" key="1">
    <source>
        <dbReference type="EMBL" id="AEP29547.1"/>
    </source>
</evidence>
<dbReference type="Proteomes" id="UP000009282">
    <property type="component" value="Chromosome"/>
</dbReference>
<reference evidence="1 2" key="1">
    <citation type="journal article" date="2011" name="J. Bacteriol.">
        <title>Complete genome sequence of seawater bacterium Glaciecola nitratireducens FR1064T.</title>
        <authorList>
            <person name="Bian F."/>
            <person name="Qin Q.L."/>
            <person name="Xie B.B."/>
            <person name="Shu Y.L."/>
            <person name="Zhang X.Y."/>
            <person name="Yu Y."/>
            <person name="Chen B."/>
            <person name="Chen X.L."/>
            <person name="Zhou B.C."/>
            <person name="Zhang Y.Z."/>
        </authorList>
    </citation>
    <scope>NUCLEOTIDE SEQUENCE [LARGE SCALE GENOMIC DNA]</scope>
    <source>
        <strain evidence="2">JCM 12485 / KCTC 12276 / FR1064</strain>
    </source>
</reference>
<protein>
    <submittedName>
        <fullName evidence="1">Uncharacterized protein</fullName>
    </submittedName>
</protein>
<sequence>MGADAKKESLSIQLKFSEGLHNSPRKFVIKSLNINVTKA</sequence>
<gene>
    <name evidence="1" type="ordered locus">GNIT_1428</name>
</gene>
<organism evidence="1 2">
    <name type="scientific">Glaciecola nitratireducens (strain JCM 12485 / KCTC 12276 / FR1064)</name>
    <dbReference type="NCBI Taxonomy" id="1085623"/>
    <lineage>
        <taxon>Bacteria</taxon>
        <taxon>Pseudomonadati</taxon>
        <taxon>Pseudomonadota</taxon>
        <taxon>Gammaproteobacteria</taxon>
        <taxon>Alteromonadales</taxon>
        <taxon>Alteromonadaceae</taxon>
        <taxon>Brumicola</taxon>
    </lineage>
</organism>
<dbReference type="EMBL" id="CP003060">
    <property type="protein sequence ID" value="AEP29547.1"/>
    <property type="molecule type" value="Genomic_DNA"/>
</dbReference>
<dbReference type="KEGG" id="gni:GNIT_1428"/>